<dbReference type="InterPro" id="IPR036291">
    <property type="entry name" value="NAD(P)-bd_dom_sf"/>
</dbReference>
<dbReference type="CDD" id="cd05374">
    <property type="entry name" value="17beta-HSD-like_SDR_c"/>
    <property type="match status" value="1"/>
</dbReference>
<dbReference type="Gene3D" id="3.40.50.720">
    <property type="entry name" value="NAD(P)-binding Rossmann-like Domain"/>
    <property type="match status" value="1"/>
</dbReference>
<evidence type="ECO:0000313" key="4">
    <source>
        <dbReference type="EMBL" id="WCT14325.1"/>
    </source>
</evidence>
<dbReference type="RefSeq" id="WP_273632762.1">
    <property type="nucleotide sequence ID" value="NZ_CP117167.1"/>
</dbReference>
<dbReference type="InterPro" id="IPR051911">
    <property type="entry name" value="SDR_oxidoreductase"/>
</dbReference>
<keyword evidence="2" id="KW-0560">Oxidoreductase</keyword>
<gene>
    <name evidence="4" type="ORF">PQO05_10315</name>
</gene>
<evidence type="ECO:0000256" key="1">
    <source>
        <dbReference type="ARBA" id="ARBA00006484"/>
    </source>
</evidence>
<sequence>MKNTIFITGASSGFGKETALLFQRKGWNVVATMRSPEKETELAALPKTMILPLDVTDQASIAQAVGKAMERFGQIDVLLNNAGYGLIGVFESATAEQIKKQYDVNVFGLMSVTKAVLPAMRLQKQGVVINISSFGGITAGQFSSLYNSSKFAVEGFSEALSHELAPLGIAVKIIEPGSVATNFREGMKMIRNGIPDYDPELSLLMSRYAKRTAHLAKASASDVAETIYLAATDDTSRLRYIVGDDAAFYIDLKQKNSEAEFLRLMRE</sequence>
<reference evidence="4 5" key="1">
    <citation type="submission" date="2023-02" db="EMBL/GenBank/DDBJ databases">
        <title>Genome sequence of Mucilaginibacter jinjuensis strain KACC 16571.</title>
        <authorList>
            <person name="Kim S."/>
            <person name="Heo J."/>
            <person name="Kwon S.-W."/>
        </authorList>
    </citation>
    <scope>NUCLEOTIDE SEQUENCE [LARGE SCALE GENOMIC DNA]</scope>
    <source>
        <strain evidence="4 5">KACC 16571</strain>
    </source>
</reference>
<dbReference type="EMBL" id="CP117167">
    <property type="protein sequence ID" value="WCT14325.1"/>
    <property type="molecule type" value="Genomic_DNA"/>
</dbReference>
<organism evidence="4 5">
    <name type="scientific">Mucilaginibacter jinjuensis</name>
    <dbReference type="NCBI Taxonomy" id="1176721"/>
    <lineage>
        <taxon>Bacteria</taxon>
        <taxon>Pseudomonadati</taxon>
        <taxon>Bacteroidota</taxon>
        <taxon>Sphingobacteriia</taxon>
        <taxon>Sphingobacteriales</taxon>
        <taxon>Sphingobacteriaceae</taxon>
        <taxon>Mucilaginibacter</taxon>
    </lineage>
</organism>
<keyword evidence="5" id="KW-1185">Reference proteome</keyword>
<dbReference type="InterPro" id="IPR020904">
    <property type="entry name" value="Sc_DH/Rdtase_CS"/>
</dbReference>
<evidence type="ECO:0000256" key="2">
    <source>
        <dbReference type="ARBA" id="ARBA00023002"/>
    </source>
</evidence>
<dbReference type="InterPro" id="IPR002347">
    <property type="entry name" value="SDR_fam"/>
</dbReference>
<proteinExistence type="inferred from homology"/>
<dbReference type="SUPFAM" id="SSF51735">
    <property type="entry name" value="NAD(P)-binding Rossmann-fold domains"/>
    <property type="match status" value="1"/>
</dbReference>
<comment type="similarity">
    <text evidence="1 3">Belongs to the short-chain dehydrogenases/reductases (SDR) family.</text>
</comment>
<dbReference type="PANTHER" id="PTHR43976:SF16">
    <property type="entry name" value="SHORT-CHAIN DEHYDROGENASE_REDUCTASE FAMILY PROTEIN"/>
    <property type="match status" value="1"/>
</dbReference>
<evidence type="ECO:0000256" key="3">
    <source>
        <dbReference type="RuleBase" id="RU000363"/>
    </source>
</evidence>
<accession>A0ABY7TCT6</accession>
<dbReference type="Pfam" id="PF00106">
    <property type="entry name" value="adh_short"/>
    <property type="match status" value="1"/>
</dbReference>
<name>A0ABY7TCT6_9SPHI</name>
<dbReference type="PANTHER" id="PTHR43976">
    <property type="entry name" value="SHORT CHAIN DEHYDROGENASE"/>
    <property type="match status" value="1"/>
</dbReference>
<dbReference type="PROSITE" id="PS00061">
    <property type="entry name" value="ADH_SHORT"/>
    <property type="match status" value="1"/>
</dbReference>
<dbReference type="Proteomes" id="UP001216139">
    <property type="component" value="Chromosome"/>
</dbReference>
<evidence type="ECO:0000313" key="5">
    <source>
        <dbReference type="Proteomes" id="UP001216139"/>
    </source>
</evidence>
<protein>
    <submittedName>
        <fullName evidence="4">SDR family oxidoreductase</fullName>
    </submittedName>
</protein>
<dbReference type="PRINTS" id="PR00080">
    <property type="entry name" value="SDRFAMILY"/>
</dbReference>
<dbReference type="PRINTS" id="PR00081">
    <property type="entry name" value="GDHRDH"/>
</dbReference>